<sequence>MKVLTKVIGLLFIVFAVTFFQAEPLQKRHHGPHKKHYRGHYKPKYKKVVYYRNGPKHYHKKHYYRPARPYKHYSHKRHPRVYQSRPVVIVNL</sequence>
<organism evidence="1 2">
    <name type="scientific">Chryseobacterium formosus</name>
    <dbReference type="NCBI Taxonomy" id="1537363"/>
    <lineage>
        <taxon>Bacteria</taxon>
        <taxon>Pseudomonadati</taxon>
        <taxon>Bacteroidota</taxon>
        <taxon>Flavobacteriia</taxon>
        <taxon>Flavobacteriales</taxon>
        <taxon>Weeksellaceae</taxon>
        <taxon>Chryseobacterium group</taxon>
        <taxon>Chryseobacterium</taxon>
    </lineage>
</organism>
<comment type="caution">
    <text evidence="1">The sequence shown here is derived from an EMBL/GenBank/DDBJ whole genome shotgun (WGS) entry which is preliminary data.</text>
</comment>
<dbReference type="EMBL" id="JAOVZW010000005">
    <property type="protein sequence ID" value="MCX8523451.1"/>
    <property type="molecule type" value="Genomic_DNA"/>
</dbReference>
<dbReference type="RefSeq" id="WP_267264766.1">
    <property type="nucleotide sequence ID" value="NZ_JAOVZW010000005.1"/>
</dbReference>
<accession>A0ABT3XQQ3</accession>
<proteinExistence type="predicted"/>
<evidence type="ECO:0000313" key="1">
    <source>
        <dbReference type="EMBL" id="MCX8523451.1"/>
    </source>
</evidence>
<evidence type="ECO:0000313" key="2">
    <source>
        <dbReference type="Proteomes" id="UP001073122"/>
    </source>
</evidence>
<gene>
    <name evidence="1" type="ORF">OF897_05910</name>
</gene>
<dbReference type="Proteomes" id="UP001073122">
    <property type="component" value="Unassembled WGS sequence"/>
</dbReference>
<reference evidence="1" key="1">
    <citation type="submission" date="2022-10" db="EMBL/GenBank/DDBJ databases">
        <title>Chryseobacterium sp. nov., a novel bacterial species.</title>
        <authorList>
            <person name="Cao Y."/>
        </authorList>
    </citation>
    <scope>NUCLEOTIDE SEQUENCE</scope>
    <source>
        <strain evidence="1">CCTCC AB2015118</strain>
    </source>
</reference>
<name>A0ABT3XQQ3_9FLAO</name>
<keyword evidence="2" id="KW-1185">Reference proteome</keyword>
<protein>
    <submittedName>
        <fullName evidence="1">Uncharacterized protein</fullName>
    </submittedName>
</protein>